<dbReference type="Proteomes" id="UP000277582">
    <property type="component" value="Unassembled WGS sequence"/>
</dbReference>
<proteinExistence type="predicted"/>
<evidence type="ECO:0000259" key="1">
    <source>
        <dbReference type="PROSITE" id="PS51379"/>
    </source>
</evidence>
<dbReference type="SUPFAM" id="SSF54862">
    <property type="entry name" value="4Fe-4S ferredoxins"/>
    <property type="match status" value="1"/>
</dbReference>
<dbReference type="PANTHER" id="PTHR43196:SF2">
    <property type="entry name" value="PHOSPHOADENOSINE PHOSPHOSULFATE REDUCTASE"/>
    <property type="match status" value="1"/>
</dbReference>
<dbReference type="PROSITE" id="PS51379">
    <property type="entry name" value="4FE4S_FER_2"/>
    <property type="match status" value="1"/>
</dbReference>
<dbReference type="OrthoDB" id="14887at2157"/>
<protein>
    <recommendedName>
        <fullName evidence="1">4Fe-4S ferredoxin-type domain-containing protein</fullName>
    </recommendedName>
</protein>
<reference evidence="2 3" key="1">
    <citation type="submission" date="2018-10" db="EMBL/GenBank/DDBJ databases">
        <title>Co-occurring genomic capacity for anaerobic methane metabolism and dissimilatory sulfite reduction discovered in the Korarchaeota.</title>
        <authorList>
            <person name="Mckay L.J."/>
            <person name="Dlakic M."/>
            <person name="Fields M.W."/>
            <person name="Delmont T.O."/>
            <person name="Eren A.M."/>
            <person name="Jay Z.J."/>
            <person name="Klingelsmith K.B."/>
            <person name="Rusch D.B."/>
            <person name="Inskeep W.P."/>
        </authorList>
    </citation>
    <scope>NUCLEOTIDE SEQUENCE [LARGE SCALE GENOMIC DNA]</scope>
    <source>
        <strain evidence="2 3">MDKW</strain>
    </source>
</reference>
<feature type="domain" description="4Fe-4S ferredoxin-type" evidence="1">
    <location>
        <begin position="453"/>
        <end position="480"/>
    </location>
</feature>
<gene>
    <name evidence="2" type="ORF">D6D85_06435</name>
</gene>
<dbReference type="Pfam" id="PF01507">
    <property type="entry name" value="PAPS_reduct"/>
    <property type="match status" value="1"/>
</dbReference>
<evidence type="ECO:0000313" key="2">
    <source>
        <dbReference type="EMBL" id="RSN75264.1"/>
    </source>
</evidence>
<dbReference type="RefSeq" id="WP_125671201.1">
    <property type="nucleotide sequence ID" value="NZ_RCOS01000076.1"/>
</dbReference>
<dbReference type="EMBL" id="RCOS01000076">
    <property type="protein sequence ID" value="RSN75264.1"/>
    <property type="molecule type" value="Genomic_DNA"/>
</dbReference>
<accession>A0A3R9PFU1</accession>
<dbReference type="Gene3D" id="3.40.50.620">
    <property type="entry name" value="HUPs"/>
    <property type="match status" value="1"/>
</dbReference>
<dbReference type="InterPro" id="IPR014729">
    <property type="entry name" value="Rossmann-like_a/b/a_fold"/>
</dbReference>
<dbReference type="InterPro" id="IPR017896">
    <property type="entry name" value="4Fe4S_Fe-S-bd"/>
</dbReference>
<dbReference type="GO" id="GO:0016491">
    <property type="term" value="F:oxidoreductase activity"/>
    <property type="evidence" value="ECO:0007669"/>
    <property type="project" value="UniProtKB-ARBA"/>
</dbReference>
<dbReference type="AlphaFoldDB" id="A0A3R9PFU1"/>
<dbReference type="InterPro" id="IPR050128">
    <property type="entry name" value="Sulfate_adenylyltrnsfr_sub2"/>
</dbReference>
<dbReference type="SUPFAM" id="SSF52402">
    <property type="entry name" value="Adenine nucleotide alpha hydrolases-like"/>
    <property type="match status" value="1"/>
</dbReference>
<dbReference type="InterPro" id="IPR002500">
    <property type="entry name" value="PAPS_reduct_dom"/>
</dbReference>
<dbReference type="PANTHER" id="PTHR43196">
    <property type="entry name" value="SULFATE ADENYLYLTRANSFERASE SUBUNIT 2"/>
    <property type="match status" value="1"/>
</dbReference>
<keyword evidence="3" id="KW-1185">Reference proteome</keyword>
<sequence>MKLRWCRNCNVPLISDRCESCGELGLEVPISRTSDPRPAWESDLKLLREVLEKEYGAGCYADLLRNGDSVVLFGRAPYMDTSYEVISDGAVLGHLFFDLFSFSWKFKPSEAGAVRIEHRMEKINRVADKGEVVGEAKEGDPDFKLTLNGIACKIGNKYVITRVFKGRKAIDVKQDRKLLFEANEREIGLKGSRASLFIYRMWRKHGKLVVSFSGGKDSAVILDLAEKSGCDYIVYFNDTGIEMPETVEQSKKADIVGSAGDSFWRYVPKFGPPARDYRWCCKVLKLVPTYKALKGVTKMTLVGQRRFESLDRMRSKKVWMNDWLPGILTAAPINEWTALDAWLYVMSRKVEVNKLYFMGFERIGCYLCPSARISDFLKVKEIHPELWKRWEDFLFSTGWSENQVKYGLWRWIDVPKRFRIFGEGRKRIELSEASKIPRERLMNLAKTSSPEDPAVMIRASFCAGCGVCSTYCDAIEIRNGLAFITDRCNSCGLCNRLCPLLLHH</sequence>
<organism evidence="2 3">
    <name type="scientific">Candidatus Methanodesulfokora washburnensis</name>
    <dbReference type="NCBI Taxonomy" id="2478471"/>
    <lineage>
        <taxon>Archaea</taxon>
        <taxon>Thermoproteota</taxon>
        <taxon>Candidatus Korarchaeia</taxon>
        <taxon>Candidatus Korarchaeia incertae sedis</taxon>
        <taxon>Candidatus Methanodesulfokora</taxon>
    </lineage>
</organism>
<dbReference type="InterPro" id="IPR017900">
    <property type="entry name" value="4Fe4S_Fe_S_CS"/>
</dbReference>
<dbReference type="PROSITE" id="PS00198">
    <property type="entry name" value="4FE4S_FER_1"/>
    <property type="match status" value="1"/>
</dbReference>
<name>A0A3R9PFU1_9CREN</name>
<dbReference type="CDD" id="cd23947">
    <property type="entry name" value="PAPS_reductase-like_YbdN"/>
    <property type="match status" value="1"/>
</dbReference>
<comment type="caution">
    <text evidence="2">The sequence shown here is derived from an EMBL/GenBank/DDBJ whole genome shotgun (WGS) entry which is preliminary data.</text>
</comment>
<evidence type="ECO:0000313" key="3">
    <source>
        <dbReference type="Proteomes" id="UP000277582"/>
    </source>
</evidence>
<dbReference type="Gene3D" id="3.30.70.20">
    <property type="match status" value="1"/>
</dbReference>